<evidence type="ECO:0000259" key="8">
    <source>
        <dbReference type="PROSITE" id="PS50207"/>
    </source>
</evidence>
<dbReference type="EMBL" id="KY622004">
    <property type="protein sequence ID" value="ASY99951.1"/>
    <property type="molecule type" value="mRNA"/>
</dbReference>
<dbReference type="InterPro" id="IPR002398">
    <property type="entry name" value="Pept_C14"/>
</dbReference>
<dbReference type="Pfam" id="PF00656">
    <property type="entry name" value="Peptidase_C14"/>
    <property type="match status" value="1"/>
</dbReference>
<feature type="region of interest" description="Disordered" evidence="7">
    <location>
        <begin position="1"/>
        <end position="29"/>
    </location>
</feature>
<sequence>MESDAIANGSQLPRESIENEDTTSSANIPGDFPCYDMGHRLRGIACIFNHDKFHQRTWPADRIPSDRLGSSKDRDDLTRTLRQLDFEVKSFNNFTADQVRKEIAKLAEKVDHTDHDCLLVVVMSHGQDGKICAYDTVYNVEDVWMPFTSDRCDTLVGKPKLFFIQACRGFDEQEPLRDGGNIVSYSSTTIDGPGEYSIPTQTDFLFVYSTIPGYGSYRHEENGAVFIQALFDVLSQRGRWDDLLSMVTVVLRTVAVKEIEMEE</sequence>
<dbReference type="CDD" id="cd00032">
    <property type="entry name" value="CASc"/>
    <property type="match status" value="1"/>
</dbReference>
<evidence type="ECO:0000256" key="1">
    <source>
        <dbReference type="ARBA" id="ARBA00010134"/>
    </source>
</evidence>
<organism evidence="10">
    <name type="scientific">Daphnia pulex</name>
    <name type="common">Water flea</name>
    <dbReference type="NCBI Taxonomy" id="6669"/>
    <lineage>
        <taxon>Eukaryota</taxon>
        <taxon>Metazoa</taxon>
        <taxon>Ecdysozoa</taxon>
        <taxon>Arthropoda</taxon>
        <taxon>Crustacea</taxon>
        <taxon>Branchiopoda</taxon>
        <taxon>Diplostraca</taxon>
        <taxon>Cladocera</taxon>
        <taxon>Anomopoda</taxon>
        <taxon>Daphniidae</taxon>
        <taxon>Daphnia</taxon>
    </lineage>
</organism>
<name>A0A286NH17_DAPPU</name>
<proteinExistence type="evidence at transcript level"/>
<accession>A0A286NH17</accession>
<feature type="domain" description="Caspase family p20" evidence="9">
    <location>
        <begin position="41"/>
        <end position="171"/>
    </location>
</feature>
<dbReference type="OrthoDB" id="6116485at2759"/>
<dbReference type="SMART" id="SM00115">
    <property type="entry name" value="CASc"/>
    <property type="match status" value="1"/>
</dbReference>
<keyword evidence="5" id="KW-0865">Zymogen</keyword>
<reference evidence="10" key="2">
    <citation type="submission" date="2017-02" db="EMBL/GenBank/DDBJ databases">
        <authorList>
            <person name="Peterson S.W."/>
        </authorList>
    </citation>
    <scope>NUCLEOTIDE SEQUENCE</scope>
</reference>
<dbReference type="PANTHER" id="PTHR10454:SF245">
    <property type="entry name" value="CASPASE-RELATED"/>
    <property type="match status" value="1"/>
</dbReference>
<dbReference type="PANTHER" id="PTHR10454">
    <property type="entry name" value="CASPASE"/>
    <property type="match status" value="1"/>
</dbReference>
<dbReference type="InterPro" id="IPR002138">
    <property type="entry name" value="Pept_C14_p10"/>
</dbReference>
<dbReference type="PROSITE" id="PS50207">
    <property type="entry name" value="CASPASE_P10"/>
    <property type="match status" value="1"/>
</dbReference>
<dbReference type="InterPro" id="IPR016129">
    <property type="entry name" value="Caspase_his_AS"/>
</dbReference>
<evidence type="ECO:0000256" key="2">
    <source>
        <dbReference type="ARBA" id="ARBA00022670"/>
    </source>
</evidence>
<evidence type="ECO:0000256" key="4">
    <source>
        <dbReference type="ARBA" id="ARBA00022807"/>
    </source>
</evidence>
<dbReference type="PROSITE" id="PS50208">
    <property type="entry name" value="CASPASE_P20"/>
    <property type="match status" value="1"/>
</dbReference>
<dbReference type="PROSITE" id="PS01121">
    <property type="entry name" value="CASPASE_HIS"/>
    <property type="match status" value="1"/>
</dbReference>
<evidence type="ECO:0000256" key="6">
    <source>
        <dbReference type="RuleBase" id="RU003971"/>
    </source>
</evidence>
<dbReference type="GO" id="GO:0006508">
    <property type="term" value="P:proteolysis"/>
    <property type="evidence" value="ECO:0007669"/>
    <property type="project" value="UniProtKB-KW"/>
</dbReference>
<feature type="domain" description="Caspase family p10" evidence="8">
    <location>
        <begin position="194"/>
        <end position="263"/>
    </location>
</feature>
<dbReference type="PROSITE" id="PS01122">
    <property type="entry name" value="CASPASE_CYS"/>
    <property type="match status" value="1"/>
</dbReference>
<reference evidence="10" key="1">
    <citation type="journal article" date="2017" name="Gene">
        <title>Expression and activation of Daphnia pulex Caspase-3 are involved in regulation of aging.</title>
        <authorList>
            <person name="Tong Q."/>
            <person name="Zhang M."/>
            <person name="Cao X."/>
            <person name="Xu S."/>
            <person name="Wang D."/>
            <person name="Zhao Y."/>
        </authorList>
    </citation>
    <scope>NUCLEOTIDE SEQUENCE</scope>
</reference>
<dbReference type="InterPro" id="IPR011600">
    <property type="entry name" value="Pept_C14_caspase"/>
</dbReference>
<dbReference type="AlphaFoldDB" id="A0A286NH17"/>
<evidence type="ECO:0000256" key="5">
    <source>
        <dbReference type="ARBA" id="ARBA00023145"/>
    </source>
</evidence>
<comment type="similarity">
    <text evidence="1 6">Belongs to the peptidase C14A family.</text>
</comment>
<evidence type="ECO:0000313" key="10">
    <source>
        <dbReference type="EMBL" id="ASY99951.1"/>
    </source>
</evidence>
<evidence type="ECO:0000256" key="3">
    <source>
        <dbReference type="ARBA" id="ARBA00022801"/>
    </source>
</evidence>
<dbReference type="PRINTS" id="PR00376">
    <property type="entry name" value="IL1BCENZYME"/>
</dbReference>
<dbReference type="SUPFAM" id="SSF52129">
    <property type="entry name" value="Caspase-like"/>
    <property type="match status" value="1"/>
</dbReference>
<evidence type="ECO:0000259" key="9">
    <source>
        <dbReference type="PROSITE" id="PS50208"/>
    </source>
</evidence>
<dbReference type="InterPro" id="IPR029030">
    <property type="entry name" value="Caspase-like_dom_sf"/>
</dbReference>
<dbReference type="InterPro" id="IPR015917">
    <property type="entry name" value="Pept_C14A"/>
</dbReference>
<keyword evidence="4" id="KW-0788">Thiol protease</keyword>
<dbReference type="InterPro" id="IPR033139">
    <property type="entry name" value="Caspase_cys_AS"/>
</dbReference>
<keyword evidence="2" id="KW-0645">Protease</keyword>
<protein>
    <submittedName>
        <fullName evidence="10">Caspase-3</fullName>
    </submittedName>
</protein>
<dbReference type="Gene3D" id="3.40.50.1460">
    <property type="match status" value="1"/>
</dbReference>
<dbReference type="InterPro" id="IPR001309">
    <property type="entry name" value="Pept_C14_p20"/>
</dbReference>
<keyword evidence="3" id="KW-0378">Hydrolase</keyword>
<evidence type="ECO:0000256" key="7">
    <source>
        <dbReference type="SAM" id="MobiDB-lite"/>
    </source>
</evidence>
<dbReference type="GO" id="GO:0004197">
    <property type="term" value="F:cysteine-type endopeptidase activity"/>
    <property type="evidence" value="ECO:0007669"/>
    <property type="project" value="InterPro"/>
</dbReference>